<dbReference type="Proteomes" id="UP001432027">
    <property type="component" value="Unassembled WGS sequence"/>
</dbReference>
<comment type="caution">
    <text evidence="2">The sequence shown here is derived from an EMBL/GenBank/DDBJ whole genome shotgun (WGS) entry which is preliminary data.</text>
</comment>
<dbReference type="PANTHER" id="PTHR22941">
    <property type="entry name" value="SERPENTINE RECEPTOR"/>
    <property type="match status" value="1"/>
</dbReference>
<feature type="transmembrane region" description="Helical" evidence="1">
    <location>
        <begin position="17"/>
        <end position="38"/>
    </location>
</feature>
<evidence type="ECO:0000313" key="3">
    <source>
        <dbReference type="Proteomes" id="UP001432027"/>
    </source>
</evidence>
<keyword evidence="1" id="KW-0472">Membrane</keyword>
<keyword evidence="1" id="KW-1133">Transmembrane helix</keyword>
<evidence type="ECO:0008006" key="4">
    <source>
        <dbReference type="Google" id="ProtNLM"/>
    </source>
</evidence>
<organism evidence="2 3">
    <name type="scientific">Pristionchus entomophagus</name>
    <dbReference type="NCBI Taxonomy" id="358040"/>
    <lineage>
        <taxon>Eukaryota</taxon>
        <taxon>Metazoa</taxon>
        <taxon>Ecdysozoa</taxon>
        <taxon>Nematoda</taxon>
        <taxon>Chromadorea</taxon>
        <taxon>Rhabditida</taxon>
        <taxon>Rhabditina</taxon>
        <taxon>Diplogasteromorpha</taxon>
        <taxon>Diplogasteroidea</taxon>
        <taxon>Neodiplogasteridae</taxon>
        <taxon>Pristionchus</taxon>
    </lineage>
</organism>
<gene>
    <name evidence="2" type="ORF">PENTCL1PPCAC_7595</name>
</gene>
<evidence type="ECO:0000313" key="2">
    <source>
        <dbReference type="EMBL" id="GMS85420.1"/>
    </source>
</evidence>
<feature type="transmembrane region" description="Helical" evidence="1">
    <location>
        <begin position="97"/>
        <end position="118"/>
    </location>
</feature>
<sequence>MSCILPPNPALQNSFRIVKICLTITSLFLTILCVSIIRKTPSLTSDYARLLFMLIIAAALFEIYSNIIFDPQFILPALCVYRLNPILNIPLSPGWGLIVWITLIVLHCPLYAACFIHIHQV</sequence>
<dbReference type="AlphaFoldDB" id="A0AAV5SS05"/>
<dbReference type="InterPro" id="IPR053220">
    <property type="entry name" value="Nematode_rcpt-like_serp_H"/>
</dbReference>
<dbReference type="PANTHER" id="PTHR22941:SF26">
    <property type="entry name" value="SERPENTINE RECEPTOR, CLASS H"/>
    <property type="match status" value="1"/>
</dbReference>
<proteinExistence type="predicted"/>
<dbReference type="EMBL" id="BTSX01000002">
    <property type="protein sequence ID" value="GMS85420.1"/>
    <property type="molecule type" value="Genomic_DNA"/>
</dbReference>
<feature type="non-terminal residue" evidence="2">
    <location>
        <position position="121"/>
    </location>
</feature>
<evidence type="ECO:0000256" key="1">
    <source>
        <dbReference type="SAM" id="Phobius"/>
    </source>
</evidence>
<keyword evidence="3" id="KW-1185">Reference proteome</keyword>
<feature type="transmembrane region" description="Helical" evidence="1">
    <location>
        <begin position="50"/>
        <end position="69"/>
    </location>
</feature>
<reference evidence="2" key="1">
    <citation type="submission" date="2023-10" db="EMBL/GenBank/DDBJ databases">
        <title>Genome assembly of Pristionchus species.</title>
        <authorList>
            <person name="Yoshida K."/>
            <person name="Sommer R.J."/>
        </authorList>
    </citation>
    <scope>NUCLEOTIDE SEQUENCE</scope>
    <source>
        <strain evidence="2">RS0144</strain>
    </source>
</reference>
<keyword evidence="1" id="KW-0812">Transmembrane</keyword>
<accession>A0AAV5SS05</accession>
<name>A0AAV5SS05_9BILA</name>
<protein>
    <recommendedName>
        <fullName evidence="4">G protein-coupled receptor</fullName>
    </recommendedName>
</protein>